<evidence type="ECO:0000256" key="1">
    <source>
        <dbReference type="PROSITE-ProRule" id="PRU00169"/>
    </source>
</evidence>
<feature type="domain" description="Response regulatory" evidence="2">
    <location>
        <begin position="8"/>
        <end position="123"/>
    </location>
</feature>
<dbReference type="RefSeq" id="WP_130646385.1">
    <property type="nucleotide sequence ID" value="NZ_PGCL01000002.1"/>
</dbReference>
<accession>A0A483CNL7</accession>
<dbReference type="CDD" id="cd17534">
    <property type="entry name" value="REC_DC-like"/>
    <property type="match status" value="1"/>
</dbReference>
<dbReference type="SMART" id="SM00448">
    <property type="entry name" value="REC"/>
    <property type="match status" value="1"/>
</dbReference>
<gene>
    <name evidence="3" type="ORF">CUJ86_04590</name>
</gene>
<dbReference type="OrthoDB" id="2830at2157"/>
<feature type="modified residue" description="4-aspartylphosphate" evidence="1">
    <location>
        <position position="58"/>
    </location>
</feature>
<dbReference type="Gene3D" id="3.40.50.2300">
    <property type="match status" value="1"/>
</dbReference>
<keyword evidence="4" id="KW-1185">Reference proteome</keyword>
<keyword evidence="1" id="KW-0597">Phosphoprotein</keyword>
<dbReference type="GO" id="GO:0000160">
    <property type="term" value="P:phosphorelay signal transduction system"/>
    <property type="evidence" value="ECO:0007669"/>
    <property type="project" value="InterPro"/>
</dbReference>
<proteinExistence type="predicted"/>
<dbReference type="PANTHER" id="PTHR43228:SF6">
    <property type="entry name" value="RESPONSE REGULATOR RECEIVER"/>
    <property type="match status" value="1"/>
</dbReference>
<organism evidence="3 4">
    <name type="scientific">Methanofollis fontis</name>
    <dbReference type="NCBI Taxonomy" id="2052832"/>
    <lineage>
        <taxon>Archaea</taxon>
        <taxon>Methanobacteriati</taxon>
        <taxon>Methanobacteriota</taxon>
        <taxon>Stenosarchaea group</taxon>
        <taxon>Methanomicrobia</taxon>
        <taxon>Methanomicrobiales</taxon>
        <taxon>Methanomicrobiaceae</taxon>
        <taxon>Methanofollis</taxon>
    </lineage>
</organism>
<name>A0A483CNL7_9EURY</name>
<sequence>MSGTNQISIMVVEDDGIIAFDIMIRLQELGYPDIEYAMSGEDALHYLSLHPVDLIFMDITLGGNMDGIQTAAAVRGRYGIPVVFLTAHSDISMREKAMDAGPAGYILKPFGDEDLQTAIERALSSVPTQDHIATCV</sequence>
<dbReference type="SUPFAM" id="SSF52172">
    <property type="entry name" value="CheY-like"/>
    <property type="match status" value="1"/>
</dbReference>
<dbReference type="AlphaFoldDB" id="A0A483CNL7"/>
<evidence type="ECO:0000313" key="4">
    <source>
        <dbReference type="Proteomes" id="UP000292580"/>
    </source>
</evidence>
<dbReference type="InterPro" id="IPR052048">
    <property type="entry name" value="ST_Response_Regulator"/>
</dbReference>
<protein>
    <submittedName>
        <fullName evidence="3">Two-component system response regulator</fullName>
    </submittedName>
</protein>
<evidence type="ECO:0000259" key="2">
    <source>
        <dbReference type="PROSITE" id="PS50110"/>
    </source>
</evidence>
<dbReference type="EMBL" id="PGCL01000002">
    <property type="protein sequence ID" value="TAJ44590.1"/>
    <property type="molecule type" value="Genomic_DNA"/>
</dbReference>
<evidence type="ECO:0000313" key="3">
    <source>
        <dbReference type="EMBL" id="TAJ44590.1"/>
    </source>
</evidence>
<dbReference type="PANTHER" id="PTHR43228">
    <property type="entry name" value="TWO-COMPONENT RESPONSE REGULATOR"/>
    <property type="match status" value="1"/>
</dbReference>
<dbReference type="InterPro" id="IPR001789">
    <property type="entry name" value="Sig_transdc_resp-reg_receiver"/>
</dbReference>
<dbReference type="Pfam" id="PF00072">
    <property type="entry name" value="Response_reg"/>
    <property type="match status" value="1"/>
</dbReference>
<reference evidence="3 4" key="1">
    <citation type="submission" date="2017-11" db="EMBL/GenBank/DDBJ databases">
        <title>Isolation and Characterization of Methanofollis Species from Methane Seep Offshore SW Taiwan.</title>
        <authorList>
            <person name="Teng N.-H."/>
            <person name="Lai M.-C."/>
            <person name="Chen S.-C."/>
        </authorList>
    </citation>
    <scope>NUCLEOTIDE SEQUENCE [LARGE SCALE GENOMIC DNA]</scope>
    <source>
        <strain evidence="3 4">FWC-SCC2</strain>
    </source>
</reference>
<dbReference type="PROSITE" id="PS50110">
    <property type="entry name" value="RESPONSE_REGULATORY"/>
    <property type="match status" value="1"/>
</dbReference>
<comment type="caution">
    <text evidence="3">The sequence shown here is derived from an EMBL/GenBank/DDBJ whole genome shotgun (WGS) entry which is preliminary data.</text>
</comment>
<dbReference type="InterPro" id="IPR011006">
    <property type="entry name" value="CheY-like_superfamily"/>
</dbReference>
<dbReference type="Proteomes" id="UP000292580">
    <property type="component" value="Unassembled WGS sequence"/>
</dbReference>